<feature type="compositionally biased region" description="Basic residues" evidence="1">
    <location>
        <begin position="13"/>
        <end position="28"/>
    </location>
</feature>
<keyword evidence="2" id="KW-1185">Reference proteome</keyword>
<proteinExistence type="predicted"/>
<evidence type="ECO:0000313" key="2">
    <source>
        <dbReference type="Proteomes" id="UP000095287"/>
    </source>
</evidence>
<reference evidence="3" key="1">
    <citation type="submission" date="2016-11" db="UniProtKB">
        <authorList>
            <consortium name="WormBaseParasite"/>
        </authorList>
    </citation>
    <scope>IDENTIFICATION</scope>
</reference>
<dbReference type="GO" id="GO:0051294">
    <property type="term" value="P:establishment of spindle orientation"/>
    <property type="evidence" value="ECO:0007669"/>
    <property type="project" value="TreeGrafter"/>
</dbReference>
<protein>
    <submittedName>
        <fullName evidence="3">Lethal giant larvae protein</fullName>
    </submittedName>
</protein>
<dbReference type="GO" id="GO:0030866">
    <property type="term" value="P:cortical actin cytoskeleton organization"/>
    <property type="evidence" value="ECO:0007669"/>
    <property type="project" value="TreeGrafter"/>
</dbReference>
<sequence>MAVTDVSTMSRFKSMKKSIRKSFRRKKKAPNETTTTQQNDAQNDDFRPVERKIAGRAEAATSREVKVIPASLVRIARFHKACVTSSNEHCDSLWIGTYGGIVYMFSITLNERGEVQSSLMKELKLKHGAPVVGIDTCHFYHSFGGEDSVVNRVVISTEEQMRSYTLPSLKPARFKCKLAGFEGSRIRRTSVIRLRSTQCDHYETFLAVTSSRGEFFLFPTSSVKQHFKPTDVAEIISTVVSSNGDVVYALPAASELQRASLSAYVRHIQMENNRTN</sequence>
<organism evidence="2 3">
    <name type="scientific">Steinernema glaseri</name>
    <dbReference type="NCBI Taxonomy" id="37863"/>
    <lineage>
        <taxon>Eukaryota</taxon>
        <taxon>Metazoa</taxon>
        <taxon>Ecdysozoa</taxon>
        <taxon>Nematoda</taxon>
        <taxon>Chromadorea</taxon>
        <taxon>Rhabditida</taxon>
        <taxon>Tylenchina</taxon>
        <taxon>Panagrolaimomorpha</taxon>
        <taxon>Strongyloidoidea</taxon>
        <taxon>Steinernematidae</taxon>
        <taxon>Steinernema</taxon>
    </lineage>
</organism>
<dbReference type="PANTHER" id="PTHR10241">
    <property type="entry name" value="LETHAL 2 GIANT LARVAE PROTEIN"/>
    <property type="match status" value="1"/>
</dbReference>
<dbReference type="GO" id="GO:0005886">
    <property type="term" value="C:plasma membrane"/>
    <property type="evidence" value="ECO:0007669"/>
    <property type="project" value="TreeGrafter"/>
</dbReference>
<feature type="compositionally biased region" description="Low complexity" evidence="1">
    <location>
        <begin position="31"/>
        <end position="41"/>
    </location>
</feature>
<name>A0A1I7Z352_9BILA</name>
<dbReference type="GO" id="GO:0032878">
    <property type="term" value="P:regulation of establishment or maintenance of cell polarity"/>
    <property type="evidence" value="ECO:0007669"/>
    <property type="project" value="TreeGrafter"/>
</dbReference>
<dbReference type="GO" id="GO:0006893">
    <property type="term" value="P:Golgi to plasma membrane transport"/>
    <property type="evidence" value="ECO:0007669"/>
    <property type="project" value="TreeGrafter"/>
</dbReference>
<evidence type="ECO:0000313" key="3">
    <source>
        <dbReference type="WBParaSite" id="L893_g22377.t1"/>
    </source>
</evidence>
<evidence type="ECO:0000256" key="1">
    <source>
        <dbReference type="SAM" id="MobiDB-lite"/>
    </source>
</evidence>
<accession>A0A1I7Z352</accession>
<dbReference type="GO" id="GO:0045159">
    <property type="term" value="F:myosin II binding"/>
    <property type="evidence" value="ECO:0007669"/>
    <property type="project" value="TreeGrafter"/>
</dbReference>
<dbReference type="PANTHER" id="PTHR10241:SF29">
    <property type="entry name" value="LETHAL(2) GIANT LARVAE PROTEIN"/>
    <property type="match status" value="1"/>
</dbReference>
<dbReference type="AlphaFoldDB" id="A0A1I7Z352"/>
<dbReference type="Proteomes" id="UP000095287">
    <property type="component" value="Unplaced"/>
</dbReference>
<dbReference type="GO" id="GO:0005096">
    <property type="term" value="F:GTPase activator activity"/>
    <property type="evidence" value="ECO:0007669"/>
    <property type="project" value="TreeGrafter"/>
</dbReference>
<dbReference type="GO" id="GO:0030864">
    <property type="term" value="C:cortical actin cytoskeleton"/>
    <property type="evidence" value="ECO:0007669"/>
    <property type="project" value="TreeGrafter"/>
</dbReference>
<dbReference type="GO" id="GO:0008593">
    <property type="term" value="P:regulation of Notch signaling pathway"/>
    <property type="evidence" value="ECO:0007669"/>
    <property type="project" value="TreeGrafter"/>
</dbReference>
<dbReference type="WBParaSite" id="L893_g22377.t1">
    <property type="protein sequence ID" value="L893_g22377.t1"/>
    <property type="gene ID" value="L893_g22377"/>
</dbReference>
<dbReference type="GO" id="GO:0019905">
    <property type="term" value="F:syntaxin binding"/>
    <property type="evidence" value="ECO:0007669"/>
    <property type="project" value="TreeGrafter"/>
</dbReference>
<feature type="region of interest" description="Disordered" evidence="1">
    <location>
        <begin position="1"/>
        <end position="48"/>
    </location>
</feature>